<dbReference type="InterPro" id="IPR008927">
    <property type="entry name" value="6-PGluconate_DH-like_C_sf"/>
</dbReference>
<dbReference type="STRING" id="441103.TRN7648_04196"/>
<dbReference type="PROSITE" id="PS00166">
    <property type="entry name" value="ENOYL_COA_HYDRATASE"/>
    <property type="match status" value="1"/>
</dbReference>
<dbReference type="InterPro" id="IPR018376">
    <property type="entry name" value="Enoyl-CoA_hyd/isom_CS"/>
</dbReference>
<dbReference type="Gene3D" id="3.40.50.720">
    <property type="entry name" value="NAD(P)-binding Rossmann-like Domain"/>
    <property type="match status" value="1"/>
</dbReference>
<evidence type="ECO:0000256" key="2">
    <source>
        <dbReference type="ARBA" id="ARBA00023239"/>
    </source>
</evidence>
<accession>A0A0P1GKF4</accession>
<dbReference type="PANTHER" id="PTHR23309">
    <property type="entry name" value="3-HYDROXYACYL-COA DEHYROGENASE"/>
    <property type="match status" value="1"/>
</dbReference>
<keyword evidence="2" id="KW-0456">Lyase</keyword>
<name>A0A0P1GKF4_9RHOB</name>
<dbReference type="RefSeq" id="WP_058249543.1">
    <property type="nucleotide sequence ID" value="NZ_CYSE01000018.1"/>
</dbReference>
<proteinExistence type="inferred from homology"/>
<organism evidence="6 7">
    <name type="scientific">Tropicibacter naphthalenivorans</name>
    <dbReference type="NCBI Taxonomy" id="441103"/>
    <lineage>
        <taxon>Bacteria</taxon>
        <taxon>Pseudomonadati</taxon>
        <taxon>Pseudomonadota</taxon>
        <taxon>Alphaproteobacteria</taxon>
        <taxon>Rhodobacterales</taxon>
        <taxon>Roseobacteraceae</taxon>
        <taxon>Tropicibacter</taxon>
    </lineage>
</organism>
<dbReference type="Proteomes" id="UP000054935">
    <property type="component" value="Unassembled WGS sequence"/>
</dbReference>
<evidence type="ECO:0000256" key="5">
    <source>
        <dbReference type="RuleBase" id="RU003707"/>
    </source>
</evidence>
<comment type="similarity">
    <text evidence="5">Belongs to the enoyl-CoA hydratase/isomerase family.</text>
</comment>
<dbReference type="CDD" id="cd06558">
    <property type="entry name" value="crotonase-like"/>
    <property type="match status" value="1"/>
</dbReference>
<reference evidence="6 7" key="1">
    <citation type="submission" date="2015-09" db="EMBL/GenBank/DDBJ databases">
        <authorList>
            <consortium name="Swine Surveillance"/>
        </authorList>
    </citation>
    <scope>NUCLEOTIDE SEQUENCE [LARGE SCALE GENOMIC DNA]</scope>
    <source>
        <strain evidence="6 7">CECT 7648</strain>
    </source>
</reference>
<dbReference type="SUPFAM" id="SSF48179">
    <property type="entry name" value="6-phosphogluconate dehydrogenase C-terminal domain-like"/>
    <property type="match status" value="2"/>
</dbReference>
<sequence>MAEQVGYHVVEGVAFLNVAHPPVNALSRPVRVLLMEALDRAEEDDAVSEIVLKGEGVTFPAGADLSEYEQKLTEPFLRDLCERVEYCEKPVIALMHGTVYGGGFELALAAHYRLAARSTRVSLPEVLMGLTPSGGATQRLPRLAGAKVALDMMLSGGVLVLDRAPGQQLVDELFDGDLRGAAVQFCHKLREKGQGPRRLSQARDGFADPKAYQSEINTRRASLPEGDDARAQILHLVEAAPLLPFEAGLAMEQDAFEEALGSDAAHALRHSFVAERNARRFPARPKALPKVNRIAVLGPGPLAMQLAVAALQSGAAVNWGAKDVARLDDGVRQLREIFARSSKGAVEARLKLLTTGESAEMVKGADMILHAAKGQGDVPAPRELPRAVVMAGRVDALGLRFAPPVFATRLMEVIEGPDGTATQMAYALALAERLGKTPVHVKSSGATVAGRLVAALHRAADALVDLGADPYQIDDAVEAWGWSKPPFRTRDTIGLEDFTGQSRALGARNWSAELCEVDRKGWVAGAGFYDWGDHGARPSEAVPRLINGARPVAPMAAADVVELLVGAMANEGVRMLSEGMVDRASDIDVVAMLAQDFPRGRGGPMKMASIWGLFRILKKMERLGHVDTAFWAPMPLWGELVKNGRDFDDV</sequence>
<keyword evidence="1" id="KW-0413">Isomerase</keyword>
<protein>
    <submittedName>
        <fullName evidence="6">Fatty acid oxidation complex subunit alpha</fullName>
    </submittedName>
</protein>
<dbReference type="Pfam" id="PF00378">
    <property type="entry name" value="ECH_1"/>
    <property type="match status" value="1"/>
</dbReference>
<dbReference type="Gene3D" id="1.10.1040.50">
    <property type="match status" value="1"/>
</dbReference>
<dbReference type="InterPro" id="IPR029045">
    <property type="entry name" value="ClpP/crotonase-like_dom_sf"/>
</dbReference>
<dbReference type="GO" id="GO:0003857">
    <property type="term" value="F:(3S)-3-hydroxyacyl-CoA dehydrogenase (NAD+) activity"/>
    <property type="evidence" value="ECO:0007669"/>
    <property type="project" value="UniProtKB-EC"/>
</dbReference>
<dbReference type="InterPro" id="IPR036291">
    <property type="entry name" value="NAD(P)-bd_dom_sf"/>
</dbReference>
<evidence type="ECO:0000313" key="6">
    <source>
        <dbReference type="EMBL" id="CUH82654.1"/>
    </source>
</evidence>
<keyword evidence="3" id="KW-0511">Multifunctional enzyme</keyword>
<dbReference type="SUPFAM" id="SSF52096">
    <property type="entry name" value="ClpP/crotonase"/>
    <property type="match status" value="1"/>
</dbReference>
<evidence type="ECO:0000256" key="1">
    <source>
        <dbReference type="ARBA" id="ARBA00023235"/>
    </source>
</evidence>
<dbReference type="EMBL" id="CYSE01000018">
    <property type="protein sequence ID" value="CUH82654.1"/>
    <property type="molecule type" value="Genomic_DNA"/>
</dbReference>
<evidence type="ECO:0000256" key="3">
    <source>
        <dbReference type="ARBA" id="ARBA00023268"/>
    </source>
</evidence>
<dbReference type="SUPFAM" id="SSF51735">
    <property type="entry name" value="NAD(P)-binding Rossmann-fold domains"/>
    <property type="match status" value="1"/>
</dbReference>
<comment type="catalytic activity">
    <reaction evidence="4">
        <text>a (3S)-3-hydroxyacyl-CoA + NAD(+) = a 3-oxoacyl-CoA + NADH + H(+)</text>
        <dbReference type="Rhea" id="RHEA:22432"/>
        <dbReference type="ChEBI" id="CHEBI:15378"/>
        <dbReference type="ChEBI" id="CHEBI:57318"/>
        <dbReference type="ChEBI" id="CHEBI:57540"/>
        <dbReference type="ChEBI" id="CHEBI:57945"/>
        <dbReference type="ChEBI" id="CHEBI:90726"/>
        <dbReference type="EC" id="1.1.1.35"/>
    </reaction>
</comment>
<dbReference type="InterPro" id="IPR001753">
    <property type="entry name" value="Enoyl-CoA_hydra/iso"/>
</dbReference>
<evidence type="ECO:0000313" key="7">
    <source>
        <dbReference type="Proteomes" id="UP000054935"/>
    </source>
</evidence>
<dbReference type="OrthoDB" id="9771883at2"/>
<evidence type="ECO:0000256" key="4">
    <source>
        <dbReference type="ARBA" id="ARBA00049556"/>
    </source>
</evidence>
<keyword evidence="7" id="KW-1185">Reference proteome</keyword>
<dbReference type="AlphaFoldDB" id="A0A0P1GKF4"/>
<dbReference type="GO" id="GO:0016829">
    <property type="term" value="F:lyase activity"/>
    <property type="evidence" value="ECO:0007669"/>
    <property type="project" value="UniProtKB-KW"/>
</dbReference>
<dbReference type="Gene3D" id="3.90.226.10">
    <property type="entry name" value="2-enoyl-CoA Hydratase, Chain A, domain 1"/>
    <property type="match status" value="1"/>
</dbReference>
<gene>
    <name evidence="6" type="primary">fadJ_3</name>
    <name evidence="6" type="ORF">TRN7648_04196</name>
</gene>
<dbReference type="GO" id="GO:0016853">
    <property type="term" value="F:isomerase activity"/>
    <property type="evidence" value="ECO:0007669"/>
    <property type="project" value="UniProtKB-KW"/>
</dbReference>